<comment type="caution">
    <text evidence="1">The sequence shown here is derived from an EMBL/GenBank/DDBJ whole genome shotgun (WGS) entry which is preliminary data.</text>
</comment>
<proteinExistence type="predicted"/>
<dbReference type="EMBL" id="QDKL01000003">
    <property type="protein sequence ID" value="RZF20471.1"/>
    <property type="molecule type" value="Genomic_DNA"/>
</dbReference>
<keyword evidence="2" id="KW-1185">Reference proteome</keyword>
<evidence type="ECO:0008006" key="3">
    <source>
        <dbReference type="Google" id="ProtNLM"/>
    </source>
</evidence>
<dbReference type="Proteomes" id="UP000443582">
    <property type="component" value="Unassembled WGS sequence"/>
</dbReference>
<sequence length="80" mass="9459">MKDKVIIEFSKEEALVLFEYLARVNNDDALENTFLDESEKRVIWNLEASFEEKLVEPFKSDYNMILKRARSKILSKISND</sequence>
<gene>
    <name evidence="1" type="ORF">DAY19_10810</name>
</gene>
<organism evidence="1 2">
    <name type="scientific">Halobacteriovorax vibrionivorans</name>
    <dbReference type="NCBI Taxonomy" id="2152716"/>
    <lineage>
        <taxon>Bacteria</taxon>
        <taxon>Pseudomonadati</taxon>
        <taxon>Bdellovibrionota</taxon>
        <taxon>Bacteriovoracia</taxon>
        <taxon>Bacteriovoracales</taxon>
        <taxon>Halobacteriovoraceae</taxon>
        <taxon>Halobacteriovorax</taxon>
    </lineage>
</organism>
<reference evidence="2" key="1">
    <citation type="journal article" date="2019" name="Int. J. Syst. Evol. Microbiol.">
        <title>Halobacteriovorax valvorus sp. nov., a novel prokaryotic predator isolated from coastal seawater of China.</title>
        <authorList>
            <person name="Chen M.-X."/>
        </authorList>
    </citation>
    <scope>NUCLEOTIDE SEQUENCE [LARGE SCALE GENOMIC DNA]</scope>
    <source>
        <strain evidence="2">BL9</strain>
    </source>
</reference>
<evidence type="ECO:0000313" key="1">
    <source>
        <dbReference type="EMBL" id="RZF20471.1"/>
    </source>
</evidence>
<accession>A0ABY0IBY4</accession>
<protein>
    <recommendedName>
        <fullName evidence="3">FAD assembly factor SdhE</fullName>
    </recommendedName>
</protein>
<evidence type="ECO:0000313" key="2">
    <source>
        <dbReference type="Proteomes" id="UP000443582"/>
    </source>
</evidence>
<dbReference type="RefSeq" id="WP_115362314.1">
    <property type="nucleotide sequence ID" value="NZ_QDKL01000003.1"/>
</dbReference>
<name>A0ABY0IBY4_9BACT</name>